<keyword evidence="3" id="KW-1185">Reference proteome</keyword>
<dbReference type="AlphaFoldDB" id="A0A0U4BPR0"/>
<gene>
    <name evidence="2" type="ORF">AUC43_10105</name>
</gene>
<keyword evidence="1" id="KW-0802">TPR repeat</keyword>
<name>A0A0U4BPR0_9BACT</name>
<dbReference type="EMBL" id="CP013909">
    <property type="protein sequence ID" value="ALW85415.1"/>
    <property type="molecule type" value="Genomic_DNA"/>
</dbReference>
<dbReference type="KEGG" id="hyg:AUC43_10105"/>
<dbReference type="SUPFAM" id="SSF48452">
    <property type="entry name" value="TPR-like"/>
    <property type="match status" value="1"/>
</dbReference>
<dbReference type="PROSITE" id="PS50005">
    <property type="entry name" value="TPR"/>
    <property type="match status" value="1"/>
</dbReference>
<protein>
    <submittedName>
        <fullName evidence="2">Uncharacterized protein</fullName>
    </submittedName>
</protein>
<feature type="repeat" description="TPR" evidence="1">
    <location>
        <begin position="362"/>
        <end position="395"/>
    </location>
</feature>
<sequence>MPNESQDPVFQLVKSLTRSEKRHFRLFANRQGSTEGLKFLQLFDALDAAAQYDDERVLTQVPAIKKVQLANLKANLYRQLLASLRMYHAGQNLDIQLREQLDYARVLYNRGLYQQSLRMLERVKVAAQQVGMSHIALQALDFEKLIEAQYITRSLQGRAEELSHEALTLVGHVSQQHVLSNLALRMYGFYLQIGHARNKADFERLTAFFQNALAHVDMRNTDFFERLYYYQAHVWYYTITQNFVACYRYAQKWVDLFEDNPTIREQQTTLYLKGLHNLLITTYNLLHYSKFKQVLARLEAFADNPDRRSNPNIEMLLFLYIYTNRINLSFMEGRFREGLAIVPPLLAKLGEFQQQLDPHRLMVFYYKIASLYFGSGEYNKAIEYLTKIIQFKDSALREDIQCFARILNLIAHYEAGRDESLDYQIKSVYRYLGKMNDQQQMQVAIFRFLRSLGDTNPRELKGAFTQLKDQLTAIAANPFERRPFMYLDIISWLESKIENRPVQEIMQRKFELLK</sequence>
<organism evidence="2 3">
    <name type="scientific">Hymenobacter sedentarius</name>
    <dbReference type="NCBI Taxonomy" id="1411621"/>
    <lineage>
        <taxon>Bacteria</taxon>
        <taxon>Pseudomonadati</taxon>
        <taxon>Bacteroidota</taxon>
        <taxon>Cytophagia</taxon>
        <taxon>Cytophagales</taxon>
        <taxon>Hymenobacteraceae</taxon>
        <taxon>Hymenobacter</taxon>
    </lineage>
</organism>
<evidence type="ECO:0000256" key="1">
    <source>
        <dbReference type="PROSITE-ProRule" id="PRU00339"/>
    </source>
</evidence>
<accession>A0A0U4BPR0</accession>
<proteinExistence type="predicted"/>
<dbReference type="InterPro" id="IPR019734">
    <property type="entry name" value="TPR_rpt"/>
</dbReference>
<evidence type="ECO:0000313" key="2">
    <source>
        <dbReference type="EMBL" id="ALW85415.1"/>
    </source>
</evidence>
<dbReference type="RefSeq" id="WP_068192639.1">
    <property type="nucleotide sequence ID" value="NZ_CP013909.1"/>
</dbReference>
<evidence type="ECO:0000313" key="3">
    <source>
        <dbReference type="Proteomes" id="UP000059542"/>
    </source>
</evidence>
<reference evidence="2 3" key="1">
    <citation type="submission" date="2015-12" db="EMBL/GenBank/DDBJ databases">
        <authorList>
            <person name="Shamseldin A."/>
            <person name="Moawad H."/>
            <person name="Abd El-Rahim W.M."/>
            <person name="Sadowsky M.J."/>
        </authorList>
    </citation>
    <scope>NUCLEOTIDE SEQUENCE [LARGE SCALE GENOMIC DNA]</scope>
    <source>
        <strain evidence="2 3">DG5B</strain>
    </source>
</reference>
<dbReference type="OrthoDB" id="714416at2"/>
<dbReference type="Gene3D" id="1.25.40.10">
    <property type="entry name" value="Tetratricopeptide repeat domain"/>
    <property type="match status" value="1"/>
</dbReference>
<dbReference type="InterPro" id="IPR011990">
    <property type="entry name" value="TPR-like_helical_dom_sf"/>
</dbReference>
<dbReference type="STRING" id="1411621.AUC43_10105"/>
<dbReference type="Proteomes" id="UP000059542">
    <property type="component" value="Chromosome"/>
</dbReference>